<proteinExistence type="predicted"/>
<dbReference type="AlphaFoldDB" id="A0A392MXF4"/>
<accession>A0A392MXF4</accession>
<evidence type="ECO:0000313" key="2">
    <source>
        <dbReference type="Proteomes" id="UP000265520"/>
    </source>
</evidence>
<feature type="non-terminal residue" evidence="1">
    <location>
        <position position="71"/>
    </location>
</feature>
<dbReference type="Proteomes" id="UP000265520">
    <property type="component" value="Unassembled WGS sequence"/>
</dbReference>
<comment type="caution">
    <text evidence="1">The sequence shown here is derived from an EMBL/GenBank/DDBJ whole genome shotgun (WGS) entry which is preliminary data.</text>
</comment>
<name>A0A392MXF4_9FABA</name>
<sequence length="71" mass="7814">MYSCIANMYCLWIKLLGEEESEGSVPLQVADDMVEDDISSRLLAELLGDEESDGSPLLQVAEDMVEDDISS</sequence>
<dbReference type="EMBL" id="LXQA010020309">
    <property type="protein sequence ID" value="MCH91388.1"/>
    <property type="molecule type" value="Genomic_DNA"/>
</dbReference>
<reference evidence="1 2" key="1">
    <citation type="journal article" date="2018" name="Front. Plant Sci.">
        <title>Red Clover (Trifolium pratense) and Zigzag Clover (T. medium) - A Picture of Genomic Similarities and Differences.</title>
        <authorList>
            <person name="Dluhosova J."/>
            <person name="Istvanek J."/>
            <person name="Nedelnik J."/>
            <person name="Repkova J."/>
        </authorList>
    </citation>
    <scope>NUCLEOTIDE SEQUENCE [LARGE SCALE GENOMIC DNA]</scope>
    <source>
        <strain evidence="2">cv. 10/8</strain>
        <tissue evidence="1">Leaf</tissue>
    </source>
</reference>
<protein>
    <submittedName>
        <fullName evidence="1">Uncharacterized protein</fullName>
    </submittedName>
</protein>
<organism evidence="1 2">
    <name type="scientific">Trifolium medium</name>
    <dbReference type="NCBI Taxonomy" id="97028"/>
    <lineage>
        <taxon>Eukaryota</taxon>
        <taxon>Viridiplantae</taxon>
        <taxon>Streptophyta</taxon>
        <taxon>Embryophyta</taxon>
        <taxon>Tracheophyta</taxon>
        <taxon>Spermatophyta</taxon>
        <taxon>Magnoliopsida</taxon>
        <taxon>eudicotyledons</taxon>
        <taxon>Gunneridae</taxon>
        <taxon>Pentapetalae</taxon>
        <taxon>rosids</taxon>
        <taxon>fabids</taxon>
        <taxon>Fabales</taxon>
        <taxon>Fabaceae</taxon>
        <taxon>Papilionoideae</taxon>
        <taxon>50 kb inversion clade</taxon>
        <taxon>NPAAA clade</taxon>
        <taxon>Hologalegina</taxon>
        <taxon>IRL clade</taxon>
        <taxon>Trifolieae</taxon>
        <taxon>Trifolium</taxon>
    </lineage>
</organism>
<keyword evidence="2" id="KW-1185">Reference proteome</keyword>
<evidence type="ECO:0000313" key="1">
    <source>
        <dbReference type="EMBL" id="MCH91388.1"/>
    </source>
</evidence>